<dbReference type="InterPro" id="IPR039599">
    <property type="entry name" value="RBM48"/>
</dbReference>
<dbReference type="GO" id="GO:0006397">
    <property type="term" value="P:mRNA processing"/>
    <property type="evidence" value="ECO:0007669"/>
    <property type="project" value="UniProtKB-KW"/>
</dbReference>
<keyword evidence="10" id="KW-1185">Reference proteome</keyword>
<dbReference type="InterPro" id="IPR034264">
    <property type="entry name" value="RBM48_RRM"/>
</dbReference>
<dbReference type="GO" id="GO:0003723">
    <property type="term" value="F:RNA binding"/>
    <property type="evidence" value="ECO:0007669"/>
    <property type="project" value="UniProtKB-KW"/>
</dbReference>
<evidence type="ECO:0000256" key="2">
    <source>
        <dbReference type="ARBA" id="ARBA00015189"/>
    </source>
</evidence>
<dbReference type="PANTHER" id="PTHR20957">
    <property type="entry name" value="RNA-BINDING PROTEIN 48"/>
    <property type="match status" value="1"/>
</dbReference>
<name>A0A5C6NF17_9TELE</name>
<protein>
    <recommendedName>
        <fullName evidence="2">RNA-binding protein 48</fullName>
    </recommendedName>
</protein>
<feature type="compositionally biased region" description="Basic and acidic residues" evidence="8">
    <location>
        <begin position="297"/>
        <end position="306"/>
    </location>
</feature>
<dbReference type="GO" id="GO:0005654">
    <property type="term" value="C:nucleoplasm"/>
    <property type="evidence" value="ECO:0007669"/>
    <property type="project" value="TreeGrafter"/>
</dbReference>
<evidence type="ECO:0000256" key="4">
    <source>
        <dbReference type="ARBA" id="ARBA00022728"/>
    </source>
</evidence>
<evidence type="ECO:0000256" key="1">
    <source>
        <dbReference type="ARBA" id="ARBA00006938"/>
    </source>
</evidence>
<evidence type="ECO:0000313" key="9">
    <source>
        <dbReference type="EMBL" id="TWW65171.1"/>
    </source>
</evidence>
<sequence length="367" mass="42103">EDSYFEGHQLGNISKNMAAPVGNSSGCWSAPEVYRHHEQRRVCISRPKYREGRKAKAVKVYTINLESRYVMIQGVPAIGVMSELIQLCALYGVVEEYRPLDEYPAEEFTEVYLVKFQKLTSARAAKRYMDEKSFYGGVLHVCYVPEYETVEDTRLKLQDRKRYVVRTVQNKAREEEKRRILKEDTVSADLATTSETIITRPDTEKPETSNIGHYYGFPLLPLPPQESPYNPHRGMPKEDKMGTLYTAVTETNPQPISGSSQPSSDRDRSTRQKVNSEQSAAVRFVPRTTQLENRKRKMEEDVEHLSADPQSNNEPLIGPKLPEPPKIDMEDESLNTTMNMIRNTMKKVESVSCPKPVEKKVKPRRRI</sequence>
<feature type="region of interest" description="Disordered" evidence="8">
    <location>
        <begin position="249"/>
        <end position="330"/>
    </location>
</feature>
<evidence type="ECO:0000256" key="5">
    <source>
        <dbReference type="ARBA" id="ARBA00022884"/>
    </source>
</evidence>
<keyword evidence="4" id="KW-0747">Spliceosome</keyword>
<dbReference type="EMBL" id="RHFK02000014">
    <property type="protein sequence ID" value="TWW65171.1"/>
    <property type="molecule type" value="Genomic_DNA"/>
</dbReference>
<dbReference type="PANTHER" id="PTHR20957:SF0">
    <property type="entry name" value="RNA-BINDING PROTEIN 48"/>
    <property type="match status" value="1"/>
</dbReference>
<reference evidence="9 10" key="1">
    <citation type="submission" date="2019-04" db="EMBL/GenBank/DDBJ databases">
        <title>Chromosome genome assembly for Takifugu flavidus.</title>
        <authorList>
            <person name="Xiao S."/>
        </authorList>
    </citation>
    <scope>NUCLEOTIDE SEQUENCE [LARGE SCALE GENOMIC DNA]</scope>
    <source>
        <strain evidence="9">HTHZ2018</strain>
        <tissue evidence="9">Muscle</tissue>
    </source>
</reference>
<dbReference type="AlphaFoldDB" id="A0A5C6NF17"/>
<dbReference type="SUPFAM" id="SSF54928">
    <property type="entry name" value="RNA-binding domain, RBD"/>
    <property type="match status" value="1"/>
</dbReference>
<evidence type="ECO:0000313" key="10">
    <source>
        <dbReference type="Proteomes" id="UP000324091"/>
    </source>
</evidence>
<dbReference type="FunFam" id="3.30.70.330:FF:000424">
    <property type="entry name" value="RNA-binding protein 48 isoform X4"/>
    <property type="match status" value="1"/>
</dbReference>
<feature type="compositionally biased region" description="Low complexity" evidence="8">
    <location>
        <begin position="253"/>
        <end position="263"/>
    </location>
</feature>
<dbReference type="GO" id="GO:0008380">
    <property type="term" value="P:RNA splicing"/>
    <property type="evidence" value="ECO:0007669"/>
    <property type="project" value="UniProtKB-KW"/>
</dbReference>
<organism evidence="9 10">
    <name type="scientific">Takifugu flavidus</name>
    <name type="common">sansaifugu</name>
    <dbReference type="NCBI Taxonomy" id="433684"/>
    <lineage>
        <taxon>Eukaryota</taxon>
        <taxon>Metazoa</taxon>
        <taxon>Chordata</taxon>
        <taxon>Craniata</taxon>
        <taxon>Vertebrata</taxon>
        <taxon>Euteleostomi</taxon>
        <taxon>Actinopterygii</taxon>
        <taxon>Neopterygii</taxon>
        <taxon>Teleostei</taxon>
        <taxon>Neoteleostei</taxon>
        <taxon>Acanthomorphata</taxon>
        <taxon>Eupercaria</taxon>
        <taxon>Tetraodontiformes</taxon>
        <taxon>Tetradontoidea</taxon>
        <taxon>Tetraodontidae</taxon>
        <taxon>Takifugu</taxon>
    </lineage>
</organism>
<evidence type="ECO:0000256" key="6">
    <source>
        <dbReference type="ARBA" id="ARBA00023187"/>
    </source>
</evidence>
<feature type="non-terminal residue" evidence="9">
    <location>
        <position position="1"/>
    </location>
</feature>
<dbReference type="InterPro" id="IPR035979">
    <property type="entry name" value="RBD_domain_sf"/>
</dbReference>
<evidence type="ECO:0000256" key="7">
    <source>
        <dbReference type="ARBA" id="ARBA00035004"/>
    </source>
</evidence>
<dbReference type="GO" id="GO:0005681">
    <property type="term" value="C:spliceosomal complex"/>
    <property type="evidence" value="ECO:0007669"/>
    <property type="project" value="UniProtKB-KW"/>
</dbReference>
<evidence type="ECO:0000256" key="8">
    <source>
        <dbReference type="SAM" id="MobiDB-lite"/>
    </source>
</evidence>
<keyword evidence="6" id="KW-0508">mRNA splicing</keyword>
<comment type="caution">
    <text evidence="9">The sequence shown here is derived from an EMBL/GenBank/DDBJ whole genome shotgun (WGS) entry which is preliminary data.</text>
</comment>
<keyword evidence="5" id="KW-0694">RNA-binding</keyword>
<dbReference type="CDD" id="cd12442">
    <property type="entry name" value="RRM_RBM48"/>
    <property type="match status" value="1"/>
</dbReference>
<proteinExistence type="inferred from homology"/>
<keyword evidence="3" id="KW-0507">mRNA processing</keyword>
<evidence type="ECO:0000256" key="3">
    <source>
        <dbReference type="ARBA" id="ARBA00022664"/>
    </source>
</evidence>
<gene>
    <name evidence="9" type="ORF">D4764_21G0000710</name>
</gene>
<dbReference type="Proteomes" id="UP000324091">
    <property type="component" value="Chromosome 21"/>
</dbReference>
<feature type="region of interest" description="Disordered" evidence="8">
    <location>
        <begin position="347"/>
        <end position="367"/>
    </location>
</feature>
<accession>A0A5C6NF17</accession>
<comment type="similarity">
    <text evidence="1">Belongs to the RBM48 family.</text>
</comment>
<comment type="function">
    <text evidence="7">As a component of the minor spliceosome, involved in the splicing of U12-type introns in pre-mRNAs.</text>
</comment>